<dbReference type="PANTHER" id="PTHR34978:SF3">
    <property type="entry name" value="SLR0241 PROTEIN"/>
    <property type="match status" value="1"/>
</dbReference>
<dbReference type="Pfam" id="PF05569">
    <property type="entry name" value="Peptidase_M56"/>
    <property type="match status" value="1"/>
</dbReference>
<feature type="compositionally biased region" description="Low complexity" evidence="1">
    <location>
        <begin position="384"/>
        <end position="397"/>
    </location>
</feature>
<evidence type="ECO:0000313" key="5">
    <source>
        <dbReference type="Proteomes" id="UP000308038"/>
    </source>
</evidence>
<gene>
    <name evidence="4" type="ORF">E5988_04350</name>
</gene>
<dbReference type="RefSeq" id="WP_136450870.1">
    <property type="nucleotide sequence ID" value="NZ_SSTI01000003.1"/>
</dbReference>
<evidence type="ECO:0000256" key="1">
    <source>
        <dbReference type="SAM" id="MobiDB-lite"/>
    </source>
</evidence>
<comment type="caution">
    <text evidence="4">The sequence shown here is derived from an EMBL/GenBank/DDBJ whole genome shotgun (WGS) entry which is preliminary data.</text>
</comment>
<keyword evidence="2" id="KW-0472">Membrane</keyword>
<feature type="compositionally biased region" description="Pro residues" evidence="1">
    <location>
        <begin position="398"/>
        <end position="416"/>
    </location>
</feature>
<feature type="compositionally biased region" description="Pro residues" evidence="1">
    <location>
        <begin position="373"/>
        <end position="383"/>
    </location>
</feature>
<feature type="domain" description="Peptidase M56" evidence="3">
    <location>
        <begin position="18"/>
        <end position="282"/>
    </location>
</feature>
<dbReference type="InterPro" id="IPR008756">
    <property type="entry name" value="Peptidase_M56"/>
</dbReference>
<reference evidence="4 5" key="1">
    <citation type="submission" date="2019-04" db="EMBL/GenBank/DDBJ databases">
        <title>Microbes associate with the intestines of laboratory mice.</title>
        <authorList>
            <person name="Navarre W."/>
            <person name="Wong E."/>
            <person name="Huang K.C."/>
            <person name="Tropini C."/>
            <person name="Ng K."/>
            <person name="Yu B."/>
        </authorList>
    </citation>
    <scope>NUCLEOTIDE SEQUENCE [LARGE SCALE GENOMIC DNA]</scope>
    <source>
        <strain evidence="4 5">NM83_B4-11</strain>
    </source>
</reference>
<feature type="transmembrane region" description="Helical" evidence="2">
    <location>
        <begin position="200"/>
        <end position="223"/>
    </location>
</feature>
<dbReference type="InterPro" id="IPR052173">
    <property type="entry name" value="Beta-lactam_resp_regulator"/>
</dbReference>
<dbReference type="EMBL" id="SSTI01000003">
    <property type="protein sequence ID" value="THG40837.1"/>
    <property type="molecule type" value="Genomic_DNA"/>
</dbReference>
<keyword evidence="5" id="KW-1185">Reference proteome</keyword>
<dbReference type="PANTHER" id="PTHR34978">
    <property type="entry name" value="POSSIBLE SENSOR-TRANSDUCER PROTEIN BLAR"/>
    <property type="match status" value="1"/>
</dbReference>
<feature type="transmembrane region" description="Helical" evidence="2">
    <location>
        <begin position="12"/>
        <end position="30"/>
    </location>
</feature>
<dbReference type="Proteomes" id="UP000308038">
    <property type="component" value="Unassembled WGS sequence"/>
</dbReference>
<name>A0ABY2QIW1_9SPHN</name>
<feature type="region of interest" description="Disordered" evidence="1">
    <location>
        <begin position="368"/>
        <end position="439"/>
    </location>
</feature>
<feature type="transmembrane region" description="Helical" evidence="2">
    <location>
        <begin position="110"/>
        <end position="128"/>
    </location>
</feature>
<evidence type="ECO:0000256" key="2">
    <source>
        <dbReference type="SAM" id="Phobius"/>
    </source>
</evidence>
<dbReference type="CDD" id="cd07341">
    <property type="entry name" value="M56_BlaR1_MecR1_like"/>
    <property type="match status" value="1"/>
</dbReference>
<feature type="transmembrane region" description="Helical" evidence="2">
    <location>
        <begin position="37"/>
        <end position="56"/>
    </location>
</feature>
<organism evidence="4 5">
    <name type="scientific">Sphingomonas olei</name>
    <dbReference type="NCBI Taxonomy" id="1886787"/>
    <lineage>
        <taxon>Bacteria</taxon>
        <taxon>Pseudomonadati</taxon>
        <taxon>Pseudomonadota</taxon>
        <taxon>Alphaproteobacteria</taxon>
        <taxon>Sphingomonadales</taxon>
        <taxon>Sphingomonadaceae</taxon>
        <taxon>Sphingomonas</taxon>
    </lineage>
</organism>
<feature type="transmembrane region" description="Helical" evidence="2">
    <location>
        <begin position="292"/>
        <end position="311"/>
    </location>
</feature>
<proteinExistence type="predicted"/>
<sequence length="439" mass="46086">MSALGGSAGVSWMVEALAASALLIALVLLVRGPVRRSFGAPVAYALWSLPLLRLVLPPLPESVREQVATPISTTLAAPLGEVGQQVTVLIVPAAGDAAAPSFLTLGSSLALLWGLGAAVFIGWHLLAYHRFRRRLLTRASTIDRIDGVTILESAAATGPLAFGVLRRFVAFPRDFTARYDADERRLALAHELGHHARGDLVANWLALAVLALHWFNPLAWYAFRAFRADQEMANDARVLARLGSDARHAYACAIVKAAHGGAIAAACHLHTADDLKGRLRMLGTMRISRTRTLVGLAAVFATGAGALGLTASGTRAAERVRASVETAAEAALPAIAPTPAPTAHDVRVVVERDGKRRVLEGEAAEAWIAANPVPEPPEPPLAPEPSSDESPLAAAATPPAPPAPAAAPIPPDPPAVPRWTRDGHVSVTVPTVRSAALRR</sequence>
<evidence type="ECO:0000313" key="4">
    <source>
        <dbReference type="EMBL" id="THG40837.1"/>
    </source>
</evidence>
<keyword evidence="2" id="KW-0812">Transmembrane</keyword>
<protein>
    <submittedName>
        <fullName evidence="4">Energy transducer TonB</fullName>
    </submittedName>
</protein>
<keyword evidence="2" id="KW-1133">Transmembrane helix</keyword>
<accession>A0ABY2QIW1</accession>
<evidence type="ECO:0000259" key="3">
    <source>
        <dbReference type="Pfam" id="PF05569"/>
    </source>
</evidence>